<keyword evidence="7" id="KW-1185">Reference proteome</keyword>
<keyword evidence="3" id="KW-0732">Signal</keyword>
<evidence type="ECO:0000256" key="3">
    <source>
        <dbReference type="ARBA" id="ARBA00022729"/>
    </source>
</evidence>
<evidence type="ECO:0000256" key="1">
    <source>
        <dbReference type="ARBA" id="ARBA00004370"/>
    </source>
</evidence>
<evidence type="ECO:0000256" key="4">
    <source>
        <dbReference type="ARBA" id="ARBA00022989"/>
    </source>
</evidence>
<dbReference type="SUPFAM" id="SSF52200">
    <property type="entry name" value="Toll/Interleukin receptor TIR domain"/>
    <property type="match status" value="1"/>
</dbReference>
<dbReference type="Gene3D" id="3.40.50.10140">
    <property type="entry name" value="Toll/interleukin-1 receptor homology (TIR) domain"/>
    <property type="match status" value="1"/>
</dbReference>
<sequence>MLADNDDPWFGLKPSDLAQEAGYDVLCLLLRKFESDQIRKFMITRTLEHVSAEMSLDDFFLPTDGIINNFPVEVQKQKVQRLKKWAHSKKFKTIQGIKAGLTAQGREKLCVIAAERYANVAKVITDMSWKRYESLREDLSTAQFMFQELPIPALEAQSQEISMEHESFQYDAFLIHSGEDKPKVEEVLELLESRDIRCCYAPRDFLPGRSILSCIEDAVELSRCTVVMVSENFMKSTWCQHERDVAEVKAKDTEGYSVIPVLLGFKPSDLPSAYKVKKFILADSQDFIPTLVKAIEGIFLSRSLYLMGFISLHY</sequence>
<feature type="domain" description="TIR" evidence="6">
    <location>
        <begin position="168"/>
        <end position="299"/>
    </location>
</feature>
<dbReference type="InParanoid" id="A0A1S3H1I9"/>
<dbReference type="GO" id="GO:0007165">
    <property type="term" value="P:signal transduction"/>
    <property type="evidence" value="ECO:0007669"/>
    <property type="project" value="InterPro"/>
</dbReference>
<keyword evidence="2" id="KW-0812">Transmembrane</keyword>
<keyword evidence="4" id="KW-1133">Transmembrane helix</keyword>
<dbReference type="PROSITE" id="PS50104">
    <property type="entry name" value="TIR"/>
    <property type="match status" value="1"/>
</dbReference>
<proteinExistence type="predicted"/>
<dbReference type="GO" id="GO:0038023">
    <property type="term" value="F:signaling receptor activity"/>
    <property type="evidence" value="ECO:0007669"/>
    <property type="project" value="TreeGrafter"/>
</dbReference>
<organism evidence="7 8">
    <name type="scientific">Lingula anatina</name>
    <name type="common">Brachiopod</name>
    <name type="synonym">Lingula unguis</name>
    <dbReference type="NCBI Taxonomy" id="7574"/>
    <lineage>
        <taxon>Eukaryota</taxon>
        <taxon>Metazoa</taxon>
        <taxon>Spiralia</taxon>
        <taxon>Lophotrochozoa</taxon>
        <taxon>Brachiopoda</taxon>
        <taxon>Linguliformea</taxon>
        <taxon>Lingulata</taxon>
        <taxon>Lingulida</taxon>
        <taxon>Linguloidea</taxon>
        <taxon>Lingulidae</taxon>
        <taxon>Lingula</taxon>
    </lineage>
</organism>
<dbReference type="OrthoDB" id="9982425at2759"/>
<dbReference type="Pfam" id="PF13676">
    <property type="entry name" value="TIR_2"/>
    <property type="match status" value="1"/>
</dbReference>
<gene>
    <name evidence="8" type="primary">LOC106150873</name>
</gene>
<dbReference type="Proteomes" id="UP000085678">
    <property type="component" value="Unplaced"/>
</dbReference>
<dbReference type="PANTHER" id="PTHR24365">
    <property type="entry name" value="TOLL-LIKE RECEPTOR"/>
    <property type="match status" value="1"/>
</dbReference>
<dbReference type="SMART" id="SM00255">
    <property type="entry name" value="TIR"/>
    <property type="match status" value="1"/>
</dbReference>
<dbReference type="KEGG" id="lak:106150873"/>
<evidence type="ECO:0000313" key="7">
    <source>
        <dbReference type="Proteomes" id="UP000085678"/>
    </source>
</evidence>
<accession>A0A1S3H1I9</accession>
<evidence type="ECO:0000256" key="5">
    <source>
        <dbReference type="ARBA" id="ARBA00023136"/>
    </source>
</evidence>
<reference evidence="8" key="1">
    <citation type="submission" date="2025-08" db="UniProtKB">
        <authorList>
            <consortium name="RefSeq"/>
        </authorList>
    </citation>
    <scope>IDENTIFICATION</scope>
    <source>
        <tissue evidence="8">Gonads</tissue>
    </source>
</reference>
<dbReference type="InterPro" id="IPR000157">
    <property type="entry name" value="TIR_dom"/>
</dbReference>
<name>A0A1S3H1I9_LINAN</name>
<dbReference type="InterPro" id="IPR035897">
    <property type="entry name" value="Toll_tir_struct_dom_sf"/>
</dbReference>
<evidence type="ECO:0000259" key="6">
    <source>
        <dbReference type="PROSITE" id="PS50104"/>
    </source>
</evidence>
<dbReference type="RefSeq" id="XP_013379346.1">
    <property type="nucleotide sequence ID" value="XM_013523892.1"/>
</dbReference>
<dbReference type="GO" id="GO:0005886">
    <property type="term" value="C:plasma membrane"/>
    <property type="evidence" value="ECO:0007669"/>
    <property type="project" value="TreeGrafter"/>
</dbReference>
<dbReference type="STRING" id="7574.A0A1S3H1I9"/>
<keyword evidence="5" id="KW-0472">Membrane</keyword>
<dbReference type="GeneID" id="106150873"/>
<evidence type="ECO:0000256" key="2">
    <source>
        <dbReference type="ARBA" id="ARBA00022692"/>
    </source>
</evidence>
<protein>
    <submittedName>
        <fullName evidence="8">Uncharacterized protein LOC106150873</fullName>
    </submittedName>
</protein>
<dbReference type="PANTHER" id="PTHR24365:SF541">
    <property type="entry name" value="PROTEIN TOLL-RELATED"/>
    <property type="match status" value="1"/>
</dbReference>
<dbReference type="AlphaFoldDB" id="A0A1S3H1I9"/>
<comment type="subcellular location">
    <subcellularLocation>
        <location evidence="1">Membrane</location>
    </subcellularLocation>
</comment>
<evidence type="ECO:0000313" key="8">
    <source>
        <dbReference type="RefSeq" id="XP_013379346.1"/>
    </source>
</evidence>